<dbReference type="InterPro" id="IPR036388">
    <property type="entry name" value="WH-like_DNA-bd_sf"/>
</dbReference>
<evidence type="ECO:0000313" key="5">
    <source>
        <dbReference type="EMBL" id="MEJ8856930.1"/>
    </source>
</evidence>
<dbReference type="EMBL" id="JBBKZS010000008">
    <property type="protein sequence ID" value="MEJ8856930.1"/>
    <property type="molecule type" value="Genomic_DNA"/>
</dbReference>
<comment type="caution">
    <text evidence="5">The sequence shown here is derived from an EMBL/GenBank/DDBJ whole genome shotgun (WGS) entry which is preliminary data.</text>
</comment>
<proteinExistence type="predicted"/>
<evidence type="ECO:0000256" key="3">
    <source>
        <dbReference type="ARBA" id="ARBA00023163"/>
    </source>
</evidence>
<evidence type="ECO:0000256" key="2">
    <source>
        <dbReference type="ARBA" id="ARBA00023125"/>
    </source>
</evidence>
<accession>A0ABU8XAT2</accession>
<evidence type="ECO:0000256" key="1">
    <source>
        <dbReference type="ARBA" id="ARBA00023015"/>
    </source>
</evidence>
<dbReference type="CDD" id="cd06170">
    <property type="entry name" value="LuxR_C_like"/>
    <property type="match status" value="1"/>
</dbReference>
<organism evidence="5 6">
    <name type="scientific">Variovorax robiniae</name>
    <dbReference type="NCBI Taxonomy" id="1836199"/>
    <lineage>
        <taxon>Bacteria</taxon>
        <taxon>Pseudomonadati</taxon>
        <taxon>Pseudomonadota</taxon>
        <taxon>Betaproteobacteria</taxon>
        <taxon>Burkholderiales</taxon>
        <taxon>Comamonadaceae</taxon>
        <taxon>Variovorax</taxon>
    </lineage>
</organism>
<name>A0ABU8XAT2_9BURK</name>
<dbReference type="PROSITE" id="PS50043">
    <property type="entry name" value="HTH_LUXR_2"/>
    <property type="match status" value="1"/>
</dbReference>
<reference evidence="5 6" key="1">
    <citation type="submission" date="2024-03" db="EMBL/GenBank/DDBJ databases">
        <title>Novel species of the genus Variovorax.</title>
        <authorList>
            <person name="Liu Q."/>
            <person name="Xin Y.-H."/>
        </authorList>
    </citation>
    <scope>NUCLEOTIDE SEQUENCE [LARGE SCALE GENOMIC DNA]</scope>
    <source>
        <strain evidence="5 6">KACC 18901</strain>
    </source>
</reference>
<dbReference type="PANTHER" id="PTHR44688:SF25">
    <property type="entry name" value="HTH LUXR-TYPE DOMAIN-CONTAINING PROTEIN"/>
    <property type="match status" value="1"/>
</dbReference>
<sequence>MRRSIVVTGSSPLLAEGVCTALRAVGDWDVRVGRAADDADAWVQLDEDIVVRGASGASAQLALDSSAARLRAALAAVLEGLSVRETPWLTGAPPHEPLTPRELEVFELLGKGLSNRDIAGVLGISMHTAKYHVGQILAKVEASTRAEAVSAGLRSGLIGL</sequence>
<keyword evidence="2" id="KW-0238">DNA-binding</keyword>
<gene>
    <name evidence="5" type="ORF">WKW79_20310</name>
</gene>
<evidence type="ECO:0000259" key="4">
    <source>
        <dbReference type="PROSITE" id="PS50043"/>
    </source>
</evidence>
<dbReference type="Pfam" id="PF00196">
    <property type="entry name" value="GerE"/>
    <property type="match status" value="1"/>
</dbReference>
<evidence type="ECO:0000313" key="6">
    <source>
        <dbReference type="Proteomes" id="UP001367030"/>
    </source>
</evidence>
<dbReference type="InterPro" id="IPR016032">
    <property type="entry name" value="Sig_transdc_resp-reg_C-effctor"/>
</dbReference>
<dbReference type="SMART" id="SM00421">
    <property type="entry name" value="HTH_LUXR"/>
    <property type="match status" value="1"/>
</dbReference>
<feature type="domain" description="HTH luxR-type" evidence="4">
    <location>
        <begin position="91"/>
        <end position="156"/>
    </location>
</feature>
<dbReference type="RefSeq" id="WP_340337000.1">
    <property type="nucleotide sequence ID" value="NZ_JBBKZS010000008.1"/>
</dbReference>
<keyword evidence="6" id="KW-1185">Reference proteome</keyword>
<keyword evidence="1" id="KW-0805">Transcription regulation</keyword>
<keyword evidence="3" id="KW-0804">Transcription</keyword>
<dbReference type="PANTHER" id="PTHR44688">
    <property type="entry name" value="DNA-BINDING TRANSCRIPTIONAL ACTIVATOR DEVR_DOSR"/>
    <property type="match status" value="1"/>
</dbReference>
<protein>
    <submittedName>
        <fullName evidence="5">Helix-turn-helix transcriptional regulator</fullName>
    </submittedName>
</protein>
<dbReference type="PRINTS" id="PR00038">
    <property type="entry name" value="HTHLUXR"/>
</dbReference>
<dbReference type="SUPFAM" id="SSF46894">
    <property type="entry name" value="C-terminal effector domain of the bipartite response regulators"/>
    <property type="match status" value="1"/>
</dbReference>
<dbReference type="InterPro" id="IPR000792">
    <property type="entry name" value="Tscrpt_reg_LuxR_C"/>
</dbReference>
<dbReference type="Proteomes" id="UP001367030">
    <property type="component" value="Unassembled WGS sequence"/>
</dbReference>
<dbReference type="Gene3D" id="1.10.10.10">
    <property type="entry name" value="Winged helix-like DNA-binding domain superfamily/Winged helix DNA-binding domain"/>
    <property type="match status" value="1"/>
</dbReference>